<evidence type="ECO:0000313" key="2">
    <source>
        <dbReference type="Proteomes" id="UP000056090"/>
    </source>
</evidence>
<organism evidence="1 2">
    <name type="scientific">Alteromonas australica</name>
    <dbReference type="NCBI Taxonomy" id="589873"/>
    <lineage>
        <taxon>Bacteria</taxon>
        <taxon>Pseudomonadati</taxon>
        <taxon>Pseudomonadota</taxon>
        <taxon>Gammaproteobacteria</taxon>
        <taxon>Alteromonadales</taxon>
        <taxon>Alteromonadaceae</taxon>
        <taxon>Alteromonas/Salinimonas group</taxon>
        <taxon>Alteromonas</taxon>
    </lineage>
</organism>
<dbReference type="EMBL" id="CP008849">
    <property type="protein sequence ID" value="AIF97281.1"/>
    <property type="molecule type" value="Genomic_DNA"/>
</dbReference>
<dbReference type="KEGG" id="aal:EP13_00455"/>
<sequence length="142" mass="15870">MKTSCFFKLSLIIFSFIILSGCMATPRYLTSPSQNAFYKLEDAQIISKTKEIMSYALKDPDSAKYRNIRISVIDTESVKSNPELLEGAVQCVCFDVNAKNSYGGYTGFKLTGLYGDGSIIDNAHVDLFCNSSYKTYKYLDAK</sequence>
<accession>A0A075NUW2</accession>
<proteinExistence type="predicted"/>
<gene>
    <name evidence="1" type="ORF">EP13_00455</name>
</gene>
<name>A0A075NUW2_9ALTE</name>
<dbReference type="RefSeq" id="WP_052364221.1">
    <property type="nucleotide sequence ID" value="NZ_CBCSKJ010000005.1"/>
</dbReference>
<dbReference type="AlphaFoldDB" id="A0A075NUW2"/>
<protein>
    <recommendedName>
        <fullName evidence="3">Lipoprotein</fullName>
    </recommendedName>
</protein>
<dbReference type="PROSITE" id="PS51257">
    <property type="entry name" value="PROKAR_LIPOPROTEIN"/>
    <property type="match status" value="1"/>
</dbReference>
<dbReference type="GeneID" id="78257013"/>
<evidence type="ECO:0000313" key="1">
    <source>
        <dbReference type="EMBL" id="AIF97281.1"/>
    </source>
</evidence>
<dbReference type="Proteomes" id="UP000056090">
    <property type="component" value="Chromosome"/>
</dbReference>
<evidence type="ECO:0008006" key="3">
    <source>
        <dbReference type="Google" id="ProtNLM"/>
    </source>
</evidence>
<reference evidence="1 2" key="1">
    <citation type="submission" date="2014-06" db="EMBL/GenBank/DDBJ databases">
        <title>Genomes of Alteromonas australica, a world apart.</title>
        <authorList>
            <person name="Gonzaga A."/>
            <person name="Lopez-Perez M."/>
            <person name="Rodriguez-Valera F."/>
        </authorList>
    </citation>
    <scope>NUCLEOTIDE SEQUENCE [LARGE SCALE GENOMIC DNA]</scope>
    <source>
        <strain evidence="1 2">H 17</strain>
    </source>
</reference>
<keyword evidence="2" id="KW-1185">Reference proteome</keyword>